<reference evidence="1 2" key="1">
    <citation type="submission" date="2019-08" db="EMBL/GenBank/DDBJ databases">
        <title>The genome sequence of a newly discovered highly antifungal drug resistant Aspergillus species, Aspergillus tanneri NIH 1004.</title>
        <authorList>
            <person name="Mounaud S."/>
            <person name="Singh I."/>
            <person name="Joardar V."/>
            <person name="Pakala S."/>
            <person name="Pakala S."/>
            <person name="Venepally P."/>
            <person name="Chung J.K."/>
            <person name="Losada L."/>
            <person name="Nierman W.C."/>
        </authorList>
    </citation>
    <scope>NUCLEOTIDE SEQUENCE [LARGE SCALE GENOMIC DNA]</scope>
    <source>
        <strain evidence="1 2">NIH1004</strain>
    </source>
</reference>
<evidence type="ECO:0000313" key="1">
    <source>
        <dbReference type="EMBL" id="KAA8648181.1"/>
    </source>
</evidence>
<gene>
    <name evidence="1" type="ORF">ATNIH1004_004064</name>
</gene>
<organism evidence="1 2">
    <name type="scientific">Aspergillus tanneri</name>
    <dbReference type="NCBI Taxonomy" id="1220188"/>
    <lineage>
        <taxon>Eukaryota</taxon>
        <taxon>Fungi</taxon>
        <taxon>Dikarya</taxon>
        <taxon>Ascomycota</taxon>
        <taxon>Pezizomycotina</taxon>
        <taxon>Eurotiomycetes</taxon>
        <taxon>Eurotiomycetidae</taxon>
        <taxon>Eurotiales</taxon>
        <taxon>Aspergillaceae</taxon>
        <taxon>Aspergillus</taxon>
        <taxon>Aspergillus subgen. Circumdati</taxon>
    </lineage>
</organism>
<dbReference type="AlphaFoldDB" id="A0A5M9MMD5"/>
<comment type="caution">
    <text evidence="1">The sequence shown here is derived from an EMBL/GenBank/DDBJ whole genome shotgun (WGS) entry which is preliminary data.</text>
</comment>
<proteinExistence type="predicted"/>
<dbReference type="RefSeq" id="XP_033427542.1">
    <property type="nucleotide sequence ID" value="XM_033568736.1"/>
</dbReference>
<dbReference type="GeneID" id="54326766"/>
<protein>
    <submittedName>
        <fullName evidence="1">Uncharacterized protein</fullName>
    </submittedName>
</protein>
<evidence type="ECO:0000313" key="2">
    <source>
        <dbReference type="Proteomes" id="UP000324241"/>
    </source>
</evidence>
<sequence length="175" mass="20146">MSAFDSRILGLSLQDTDLDTLDTACHSFPDVRARALDFAVLSLPGLLMIDKGMIDARNQLDRRCKWKILNQNALQSLIHFLNQENQRSSGEGKYQLDQSTVHEFQSYCGLKFPSTYTWDLTLFMPCSFEREVKNGPRSQSSSPKYSSTHEIFWETADCYFLVTNYRIRGCHVLML</sequence>
<dbReference type="EMBL" id="QUQM01000003">
    <property type="protein sequence ID" value="KAA8648181.1"/>
    <property type="molecule type" value="Genomic_DNA"/>
</dbReference>
<accession>A0A5M9MMD5</accession>
<dbReference type="Proteomes" id="UP000324241">
    <property type="component" value="Unassembled WGS sequence"/>
</dbReference>
<name>A0A5M9MMD5_9EURO</name>